<protein>
    <submittedName>
        <fullName evidence="1">Uncharacterized protein ImpJ/VasE</fullName>
    </submittedName>
</protein>
<evidence type="ECO:0000313" key="2">
    <source>
        <dbReference type="Proteomes" id="UP000005143"/>
    </source>
</evidence>
<comment type="caution">
    <text evidence="1">The sequence shown here is derived from an EMBL/GenBank/DDBJ whole genome shotgun (WGS) entry which is preliminary data.</text>
</comment>
<accession>H0E5E6</accession>
<dbReference type="PATRIC" id="fig|1097667.3.peg.2019"/>
<organism evidence="1 2">
    <name type="scientific">Patulibacter medicamentivorans</name>
    <dbReference type="NCBI Taxonomy" id="1097667"/>
    <lineage>
        <taxon>Bacteria</taxon>
        <taxon>Bacillati</taxon>
        <taxon>Actinomycetota</taxon>
        <taxon>Thermoleophilia</taxon>
        <taxon>Solirubrobacterales</taxon>
        <taxon>Patulibacteraceae</taxon>
        <taxon>Patulibacter</taxon>
    </lineage>
</organism>
<sequence>MSRQTPVLLRRFYEEVAERPVRHVAGRRRGAVALASTKRSRSDLYDVAVLRKTETAEQLLRRGRGATCTTTLTEIGGDGILASTKRSRSDLYDPVRTHAAPDRRASLLRRGRGATCTTCPPPVQRPQSPCTLLRRGRGATCTTTRSTARPSVPRGFYEEVAERPVRRADHRLVRAHHVNCFYEEVAERPVRHLGVFRGFDSMVPLLRRGRGATCTTRHPGPPRARRWPRFYEEVAERPVRRRSRIPTT</sequence>
<proteinExistence type="predicted"/>
<dbReference type="Proteomes" id="UP000005143">
    <property type="component" value="Unassembled WGS sequence"/>
</dbReference>
<dbReference type="AlphaFoldDB" id="H0E5E6"/>
<keyword evidence="2" id="KW-1185">Reference proteome</keyword>
<dbReference type="EMBL" id="AGUD01000163">
    <property type="protein sequence ID" value="EHN11103.1"/>
    <property type="molecule type" value="Genomic_DNA"/>
</dbReference>
<gene>
    <name evidence="1" type="ORF">PAI11_20370</name>
</gene>
<evidence type="ECO:0000313" key="1">
    <source>
        <dbReference type="EMBL" id="EHN11103.1"/>
    </source>
</evidence>
<name>H0E5E6_9ACTN</name>
<reference evidence="1 2" key="1">
    <citation type="journal article" date="2013" name="Biodegradation">
        <title>Quantitative proteomic analysis of ibuprofen-degrading Patulibacter sp. strain I11.</title>
        <authorList>
            <person name="Almeida B."/>
            <person name="Kjeldal H."/>
            <person name="Lolas I."/>
            <person name="Knudsen A.D."/>
            <person name="Carvalho G."/>
            <person name="Nielsen K.L."/>
            <person name="Barreto Crespo M.T."/>
            <person name="Stensballe A."/>
            <person name="Nielsen J.L."/>
        </authorList>
    </citation>
    <scope>NUCLEOTIDE SEQUENCE [LARGE SCALE GENOMIC DNA]</scope>
    <source>
        <strain evidence="1 2">I11</strain>
    </source>
</reference>